<dbReference type="AlphaFoldDB" id="A0A8S3HR74"/>
<comment type="caution">
    <text evidence="1">The sequence shown here is derived from an EMBL/GenBank/DDBJ whole genome shotgun (WGS) entry which is preliminary data.</text>
</comment>
<feature type="non-terminal residue" evidence="1">
    <location>
        <position position="60"/>
    </location>
</feature>
<dbReference type="EMBL" id="CAJOBI010322357">
    <property type="protein sequence ID" value="CAF5187066.1"/>
    <property type="molecule type" value="Genomic_DNA"/>
</dbReference>
<evidence type="ECO:0000313" key="1">
    <source>
        <dbReference type="EMBL" id="CAF5187066.1"/>
    </source>
</evidence>
<name>A0A8S3HR74_9BILA</name>
<reference evidence="1" key="1">
    <citation type="submission" date="2021-02" db="EMBL/GenBank/DDBJ databases">
        <authorList>
            <person name="Nowell W R."/>
        </authorList>
    </citation>
    <scope>NUCLEOTIDE SEQUENCE</scope>
</reference>
<gene>
    <name evidence="1" type="ORF">SMN809_LOCUS70853</name>
</gene>
<accession>A0A8S3HR74</accession>
<sequence>IGHEQAILHQWLDCGFTSNGLLVAKQKVGKRPQVCQQSLDAWLNLYSSNGSARRMDSSSR</sequence>
<organism evidence="1 2">
    <name type="scientific">Rotaria magnacalcarata</name>
    <dbReference type="NCBI Taxonomy" id="392030"/>
    <lineage>
        <taxon>Eukaryota</taxon>
        <taxon>Metazoa</taxon>
        <taxon>Spiralia</taxon>
        <taxon>Gnathifera</taxon>
        <taxon>Rotifera</taxon>
        <taxon>Eurotatoria</taxon>
        <taxon>Bdelloidea</taxon>
        <taxon>Philodinida</taxon>
        <taxon>Philodinidae</taxon>
        <taxon>Rotaria</taxon>
    </lineage>
</organism>
<dbReference type="Proteomes" id="UP000676336">
    <property type="component" value="Unassembled WGS sequence"/>
</dbReference>
<proteinExistence type="predicted"/>
<protein>
    <submittedName>
        <fullName evidence="1">Uncharacterized protein</fullName>
    </submittedName>
</protein>
<evidence type="ECO:0000313" key="2">
    <source>
        <dbReference type="Proteomes" id="UP000676336"/>
    </source>
</evidence>